<keyword evidence="2" id="KW-0808">Transferase</keyword>
<dbReference type="GO" id="GO:0016301">
    <property type="term" value="F:kinase activity"/>
    <property type="evidence" value="ECO:0007669"/>
    <property type="project" value="UniProtKB-KW"/>
</dbReference>
<feature type="region of interest" description="Disordered" evidence="1">
    <location>
        <begin position="34"/>
        <end position="59"/>
    </location>
</feature>
<accession>A0AAX6GV32</accession>
<evidence type="ECO:0000313" key="3">
    <source>
        <dbReference type="Proteomes" id="UP001140949"/>
    </source>
</evidence>
<protein>
    <submittedName>
        <fullName evidence="2">Proline-rich receptor-like protein kinase PERK9</fullName>
    </submittedName>
</protein>
<dbReference type="Proteomes" id="UP001140949">
    <property type="component" value="Unassembled WGS sequence"/>
</dbReference>
<dbReference type="EMBL" id="JANAVB010016000">
    <property type="protein sequence ID" value="KAJ6832579.1"/>
    <property type="molecule type" value="Genomic_DNA"/>
</dbReference>
<gene>
    <name evidence="2" type="ORF">M6B38_343180</name>
</gene>
<keyword evidence="3" id="KW-1185">Reference proteome</keyword>
<evidence type="ECO:0000256" key="1">
    <source>
        <dbReference type="SAM" id="MobiDB-lite"/>
    </source>
</evidence>
<reference evidence="2" key="2">
    <citation type="submission" date="2023-04" db="EMBL/GenBank/DDBJ databases">
        <authorList>
            <person name="Bruccoleri R.E."/>
            <person name="Oakeley E.J."/>
            <person name="Faust A.-M."/>
            <person name="Dessus-Babus S."/>
            <person name="Altorfer M."/>
            <person name="Burckhardt D."/>
            <person name="Oertli M."/>
            <person name="Naumann U."/>
            <person name="Petersen F."/>
            <person name="Wong J."/>
        </authorList>
    </citation>
    <scope>NUCLEOTIDE SEQUENCE</scope>
    <source>
        <strain evidence="2">GSM-AAB239-AS_SAM_17_03QT</strain>
        <tissue evidence="2">Leaf</tissue>
    </source>
</reference>
<evidence type="ECO:0000313" key="2">
    <source>
        <dbReference type="EMBL" id="KAJ6832579.1"/>
    </source>
</evidence>
<sequence length="59" mass="5842">MPWTACGGCRAAVASPDGAAVRLREGATVVVVGETGGDVGDAGRGGAVERGATRRRRSS</sequence>
<reference evidence="2" key="1">
    <citation type="journal article" date="2023" name="GigaByte">
        <title>Genome assembly of the bearded iris, Iris pallida Lam.</title>
        <authorList>
            <person name="Bruccoleri R.E."/>
            <person name="Oakeley E.J."/>
            <person name="Faust A.M.E."/>
            <person name="Altorfer M."/>
            <person name="Dessus-Babus S."/>
            <person name="Burckhardt D."/>
            <person name="Oertli M."/>
            <person name="Naumann U."/>
            <person name="Petersen F."/>
            <person name="Wong J."/>
        </authorList>
    </citation>
    <scope>NUCLEOTIDE SEQUENCE</scope>
    <source>
        <strain evidence="2">GSM-AAB239-AS_SAM_17_03QT</strain>
    </source>
</reference>
<feature type="compositionally biased region" description="Gly residues" evidence="1">
    <location>
        <begin position="34"/>
        <end position="48"/>
    </location>
</feature>
<keyword evidence="2" id="KW-0418">Kinase</keyword>
<keyword evidence="2" id="KW-0675">Receptor</keyword>
<organism evidence="2 3">
    <name type="scientific">Iris pallida</name>
    <name type="common">Sweet iris</name>
    <dbReference type="NCBI Taxonomy" id="29817"/>
    <lineage>
        <taxon>Eukaryota</taxon>
        <taxon>Viridiplantae</taxon>
        <taxon>Streptophyta</taxon>
        <taxon>Embryophyta</taxon>
        <taxon>Tracheophyta</taxon>
        <taxon>Spermatophyta</taxon>
        <taxon>Magnoliopsida</taxon>
        <taxon>Liliopsida</taxon>
        <taxon>Asparagales</taxon>
        <taxon>Iridaceae</taxon>
        <taxon>Iridoideae</taxon>
        <taxon>Irideae</taxon>
        <taxon>Iris</taxon>
    </lineage>
</organism>
<comment type="caution">
    <text evidence="2">The sequence shown here is derived from an EMBL/GenBank/DDBJ whole genome shotgun (WGS) entry which is preliminary data.</text>
</comment>
<dbReference type="AlphaFoldDB" id="A0AAX6GV32"/>
<proteinExistence type="predicted"/>
<name>A0AAX6GV32_IRIPA</name>